<dbReference type="PROSITE" id="PS00463">
    <property type="entry name" value="ZN2_CY6_FUNGAL_1"/>
    <property type="match status" value="1"/>
</dbReference>
<gene>
    <name evidence="4" type="ORF">K490DRAFT_76244</name>
</gene>
<dbReference type="InterPro" id="IPR021858">
    <property type="entry name" value="Fun_TF"/>
</dbReference>
<evidence type="ECO:0000256" key="1">
    <source>
        <dbReference type="ARBA" id="ARBA00004123"/>
    </source>
</evidence>
<feature type="domain" description="Zn(2)-C6 fungal-type" evidence="3">
    <location>
        <begin position="20"/>
        <end position="50"/>
    </location>
</feature>
<evidence type="ECO:0000313" key="4">
    <source>
        <dbReference type="EMBL" id="KAF2083891.1"/>
    </source>
</evidence>
<comment type="subcellular location">
    <subcellularLocation>
        <location evidence="1">Nucleus</location>
    </subcellularLocation>
</comment>
<reference evidence="4" key="1">
    <citation type="journal article" date="2020" name="Stud. Mycol.">
        <title>101 Dothideomycetes genomes: a test case for predicting lifestyles and emergence of pathogens.</title>
        <authorList>
            <person name="Haridas S."/>
            <person name="Albert R."/>
            <person name="Binder M."/>
            <person name="Bloem J."/>
            <person name="Labutti K."/>
            <person name="Salamov A."/>
            <person name="Andreopoulos B."/>
            <person name="Baker S."/>
            <person name="Barry K."/>
            <person name="Bills G."/>
            <person name="Bluhm B."/>
            <person name="Cannon C."/>
            <person name="Castanera R."/>
            <person name="Culley D."/>
            <person name="Daum C."/>
            <person name="Ezra D."/>
            <person name="Gonzalez J."/>
            <person name="Henrissat B."/>
            <person name="Kuo A."/>
            <person name="Liang C."/>
            <person name="Lipzen A."/>
            <person name="Lutzoni F."/>
            <person name="Magnuson J."/>
            <person name="Mondo S."/>
            <person name="Nolan M."/>
            <person name="Ohm R."/>
            <person name="Pangilinan J."/>
            <person name="Park H.-J."/>
            <person name="Ramirez L."/>
            <person name="Alfaro M."/>
            <person name="Sun H."/>
            <person name="Tritt A."/>
            <person name="Yoshinaga Y."/>
            <person name="Zwiers L.-H."/>
            <person name="Turgeon B."/>
            <person name="Goodwin S."/>
            <person name="Spatafora J."/>
            <person name="Crous P."/>
            <person name="Grigoriev I."/>
        </authorList>
    </citation>
    <scope>NUCLEOTIDE SEQUENCE</scope>
    <source>
        <strain evidence="4">CBS 121410</strain>
    </source>
</reference>
<dbReference type="InterPro" id="IPR036864">
    <property type="entry name" value="Zn2-C6_fun-type_DNA-bd_sf"/>
</dbReference>
<dbReference type="SMART" id="SM00066">
    <property type="entry name" value="GAL4"/>
    <property type="match status" value="1"/>
</dbReference>
<name>A0A9P4HP65_9PEZI</name>
<organism evidence="4 5">
    <name type="scientific">Saccharata proteae CBS 121410</name>
    <dbReference type="NCBI Taxonomy" id="1314787"/>
    <lineage>
        <taxon>Eukaryota</taxon>
        <taxon>Fungi</taxon>
        <taxon>Dikarya</taxon>
        <taxon>Ascomycota</taxon>
        <taxon>Pezizomycotina</taxon>
        <taxon>Dothideomycetes</taxon>
        <taxon>Dothideomycetes incertae sedis</taxon>
        <taxon>Botryosphaeriales</taxon>
        <taxon>Saccharataceae</taxon>
        <taxon>Saccharata</taxon>
    </lineage>
</organism>
<dbReference type="GO" id="GO:0000981">
    <property type="term" value="F:DNA-binding transcription factor activity, RNA polymerase II-specific"/>
    <property type="evidence" value="ECO:0007669"/>
    <property type="project" value="InterPro"/>
</dbReference>
<evidence type="ECO:0000313" key="5">
    <source>
        <dbReference type="Proteomes" id="UP000799776"/>
    </source>
</evidence>
<dbReference type="GO" id="GO:0008270">
    <property type="term" value="F:zinc ion binding"/>
    <property type="evidence" value="ECO:0007669"/>
    <property type="project" value="InterPro"/>
</dbReference>
<proteinExistence type="predicted"/>
<dbReference type="GO" id="GO:0000976">
    <property type="term" value="F:transcription cis-regulatory region binding"/>
    <property type="evidence" value="ECO:0007669"/>
    <property type="project" value="TreeGrafter"/>
</dbReference>
<keyword evidence="2" id="KW-0539">Nucleus</keyword>
<dbReference type="SUPFAM" id="SSF57701">
    <property type="entry name" value="Zn2/Cys6 DNA-binding domain"/>
    <property type="match status" value="1"/>
</dbReference>
<dbReference type="PANTHER" id="PTHR37534">
    <property type="entry name" value="TRANSCRIPTIONAL ACTIVATOR PROTEIN UGA3"/>
    <property type="match status" value="1"/>
</dbReference>
<protein>
    <submittedName>
        <fullName evidence="4">C6 zinc finger domain protein</fullName>
    </submittedName>
</protein>
<dbReference type="EMBL" id="ML978753">
    <property type="protein sequence ID" value="KAF2083891.1"/>
    <property type="molecule type" value="Genomic_DNA"/>
</dbReference>
<dbReference type="Gene3D" id="4.10.240.10">
    <property type="entry name" value="Zn(2)-C6 fungal-type DNA-binding domain"/>
    <property type="match status" value="1"/>
</dbReference>
<dbReference type="GO" id="GO:0045944">
    <property type="term" value="P:positive regulation of transcription by RNA polymerase II"/>
    <property type="evidence" value="ECO:0007669"/>
    <property type="project" value="TreeGrafter"/>
</dbReference>
<sequence>MPRRKAAERGQPTKSRSRNGCLTCRKRKIRCDEGRPVCGNCRGRNLECQRGIALKWEAEYTSRGLAFGRRGVWNKQKTPFDDVPTHFMGEMVEWVSFPRIQPYHFINSTIEGFEDVLAEQEELGFAFPQLEEQSHAPLFNYYLERFCPLTTPSGHAESPFASLVLPFSISASSNAINAVLAVAARHLSKINRAWKPVAMQLEGKVLRNLRKRITVEDPQRIALDPEVPTIMMMLCLFEIINKCDERWVVHLKGARDLIRNRRRFLPKSPADSLVAFSERFFAFHDVIGRTACGEAAIFGSDYWNAKDTEVDAWLGCSPELVSIVCAVTELSRLRMQDPTVSTKADFAIRAESLEHQLSNLVQVVREPEDETLRRSAEVKRLTAVIYLYCALHGASPTTLLVGENVREILQHFIYFLNQGVIAGLTWPLFVTAVELDTLEDEIGTDELGQPIYGRQLILKVLDRMSQSSVANISRTRSVISQVWNARELDECSNSLPSEDLDLRNDWERFVAPVSGNMSLA</sequence>
<dbReference type="Proteomes" id="UP000799776">
    <property type="component" value="Unassembled WGS sequence"/>
</dbReference>
<dbReference type="Pfam" id="PF00172">
    <property type="entry name" value="Zn_clus"/>
    <property type="match status" value="1"/>
</dbReference>
<dbReference type="GO" id="GO:0005634">
    <property type="term" value="C:nucleus"/>
    <property type="evidence" value="ECO:0007669"/>
    <property type="project" value="UniProtKB-SubCell"/>
</dbReference>
<evidence type="ECO:0000256" key="2">
    <source>
        <dbReference type="ARBA" id="ARBA00023242"/>
    </source>
</evidence>
<dbReference type="PANTHER" id="PTHR37534:SF49">
    <property type="entry name" value="LYSINE BIOSYNTHESIS REGULATORY PROTEIN LYS14"/>
    <property type="match status" value="1"/>
</dbReference>
<accession>A0A9P4HP65</accession>
<dbReference type="PROSITE" id="PS50048">
    <property type="entry name" value="ZN2_CY6_FUNGAL_2"/>
    <property type="match status" value="1"/>
</dbReference>
<dbReference type="OrthoDB" id="5130013at2759"/>
<dbReference type="AlphaFoldDB" id="A0A9P4HP65"/>
<evidence type="ECO:0000259" key="3">
    <source>
        <dbReference type="PROSITE" id="PS50048"/>
    </source>
</evidence>
<keyword evidence="5" id="KW-1185">Reference proteome</keyword>
<dbReference type="InterPro" id="IPR001138">
    <property type="entry name" value="Zn2Cys6_DnaBD"/>
</dbReference>
<comment type="caution">
    <text evidence="4">The sequence shown here is derived from an EMBL/GenBank/DDBJ whole genome shotgun (WGS) entry which is preliminary data.</text>
</comment>
<dbReference type="Pfam" id="PF11951">
    <property type="entry name" value="Fungal_trans_2"/>
    <property type="match status" value="1"/>
</dbReference>
<dbReference type="CDD" id="cd00067">
    <property type="entry name" value="GAL4"/>
    <property type="match status" value="1"/>
</dbReference>